<gene>
    <name evidence="5" type="ORF">IDH45_25980</name>
</gene>
<dbReference type="PANTHER" id="PTHR13833">
    <property type="match status" value="1"/>
</dbReference>
<name>A0A927CGB7_9BACL</name>
<feature type="domain" description="Copper amine oxidase-like N-terminal" evidence="4">
    <location>
        <begin position="417"/>
        <end position="530"/>
    </location>
</feature>
<proteinExistence type="predicted"/>
<organism evidence="5 6">
    <name type="scientific">Paenibacillus oceani</name>
    <dbReference type="NCBI Taxonomy" id="2772510"/>
    <lineage>
        <taxon>Bacteria</taxon>
        <taxon>Bacillati</taxon>
        <taxon>Bacillota</taxon>
        <taxon>Bacilli</taxon>
        <taxon>Bacillales</taxon>
        <taxon>Paenibacillaceae</taxon>
        <taxon>Paenibacillus</taxon>
    </lineage>
</organism>
<evidence type="ECO:0000313" key="5">
    <source>
        <dbReference type="EMBL" id="MBD2865436.1"/>
    </source>
</evidence>
<keyword evidence="6" id="KW-1185">Reference proteome</keyword>
<dbReference type="InterPro" id="IPR001258">
    <property type="entry name" value="NHL_repeat"/>
</dbReference>
<dbReference type="PROSITE" id="PS51125">
    <property type="entry name" value="NHL"/>
    <property type="match status" value="1"/>
</dbReference>
<feature type="chain" id="PRO_5038766556" evidence="3">
    <location>
        <begin position="24"/>
        <end position="534"/>
    </location>
</feature>
<dbReference type="InterPro" id="IPR011042">
    <property type="entry name" value="6-blade_b-propeller_TolB-like"/>
</dbReference>
<evidence type="ECO:0000256" key="3">
    <source>
        <dbReference type="SAM" id="SignalP"/>
    </source>
</evidence>
<dbReference type="Gene3D" id="3.30.457.10">
    <property type="entry name" value="Copper amine oxidase-like, N-terminal domain"/>
    <property type="match status" value="1"/>
</dbReference>
<evidence type="ECO:0000256" key="1">
    <source>
        <dbReference type="ARBA" id="ARBA00022737"/>
    </source>
</evidence>
<dbReference type="SUPFAM" id="SSF55383">
    <property type="entry name" value="Copper amine oxidase, domain N"/>
    <property type="match status" value="2"/>
</dbReference>
<dbReference type="AlphaFoldDB" id="A0A927CGB7"/>
<evidence type="ECO:0000256" key="2">
    <source>
        <dbReference type="PROSITE-ProRule" id="PRU00504"/>
    </source>
</evidence>
<dbReference type="EMBL" id="JACXJA010000042">
    <property type="protein sequence ID" value="MBD2865436.1"/>
    <property type="molecule type" value="Genomic_DNA"/>
</dbReference>
<feature type="repeat" description="NHL" evidence="2">
    <location>
        <begin position="127"/>
        <end position="157"/>
    </location>
</feature>
<comment type="caution">
    <text evidence="5">The sequence shown here is derived from an EMBL/GenBank/DDBJ whole genome shotgun (WGS) entry which is preliminary data.</text>
</comment>
<dbReference type="Pfam" id="PF01436">
    <property type="entry name" value="NHL"/>
    <property type="match status" value="2"/>
</dbReference>
<keyword evidence="3" id="KW-0732">Signal</keyword>
<dbReference type="Gene3D" id="2.120.10.30">
    <property type="entry name" value="TolB, C-terminal domain"/>
    <property type="match status" value="4"/>
</dbReference>
<sequence length="534" mass="55774">MKKKDKLLIAPLLAASLFLGGTAATGAGIGLAVTGGEGQPLSQVTTVAGRGDLGEANGKAADSTFRAPWSLLALPDGSVLVADARSHLIRKLAASEVSTYAGITIGKDDYSYPIGGMIDGAAAAAVFQQPKGLAADQAGNVYVADTENHAIRKIGKNGEVTTLAGSGVLGSKDGKGEEAAFHTPQDVAVAANGTVYAADTLNHTIRKITADGTVTTLNALSERAVEVTPGQLVPAGDYVDGPLKSAKFNEPAGLALDAKGNLYVSDSGNQVIRYIDFSTGTVTTVAGDSKTAYGKNQMYAAGDFADGEAGAARFNFPKGLAVTADGGLLIADALNHSVRYLKDGVVRTAAGQKDNAGGSRDGTERYAGFHHPADVAVLYDGSILVADAYNNKIRKIAFYDLPEGITSDAMIKVVYGGSPIRFEAPPELSNGRTMVPVRAITEALGFQVTFNVDESTGERTVDLSKDAATIRLTIGQEELKRIAQDSTVTRLQMDVAPYIQSDLTYVPVRFFAEGLGLNVEWHEATSTVILRDNR</sequence>
<keyword evidence="1" id="KW-0677">Repeat</keyword>
<dbReference type="InterPro" id="IPR012854">
    <property type="entry name" value="Cu_amine_oxidase-like_N"/>
</dbReference>
<evidence type="ECO:0000259" key="4">
    <source>
        <dbReference type="Pfam" id="PF07833"/>
    </source>
</evidence>
<reference evidence="5" key="1">
    <citation type="submission" date="2020-09" db="EMBL/GenBank/DDBJ databases">
        <title>A novel bacterium of genus Paenibacillus, isolated from South China Sea.</title>
        <authorList>
            <person name="Huang H."/>
            <person name="Mo K."/>
            <person name="Hu Y."/>
        </authorList>
    </citation>
    <scope>NUCLEOTIDE SEQUENCE</scope>
    <source>
        <strain evidence="5">IB182363</strain>
    </source>
</reference>
<dbReference type="Pfam" id="PF07833">
    <property type="entry name" value="Cu_amine_oxidN1"/>
    <property type="match status" value="1"/>
</dbReference>
<protein>
    <submittedName>
        <fullName evidence="5">Copper amine oxidase</fullName>
    </submittedName>
</protein>
<evidence type="ECO:0000313" key="6">
    <source>
        <dbReference type="Proteomes" id="UP000639396"/>
    </source>
</evidence>
<dbReference type="InterPro" id="IPR036582">
    <property type="entry name" value="Mao_N_sf"/>
</dbReference>
<accession>A0A927CGB7</accession>
<dbReference type="PANTHER" id="PTHR13833:SF71">
    <property type="entry name" value="NHL DOMAIN-CONTAINING PROTEIN"/>
    <property type="match status" value="1"/>
</dbReference>
<feature type="signal peptide" evidence="3">
    <location>
        <begin position="1"/>
        <end position="23"/>
    </location>
</feature>
<dbReference type="RefSeq" id="WP_190931056.1">
    <property type="nucleotide sequence ID" value="NZ_JACXJA010000042.1"/>
</dbReference>
<dbReference type="Proteomes" id="UP000639396">
    <property type="component" value="Unassembled WGS sequence"/>
</dbReference>
<dbReference type="SUPFAM" id="SSF101898">
    <property type="entry name" value="NHL repeat"/>
    <property type="match status" value="1"/>
</dbReference>